<dbReference type="Gene3D" id="3.40.30.10">
    <property type="entry name" value="Glutaredoxin"/>
    <property type="match status" value="2"/>
</dbReference>
<dbReference type="InterPro" id="IPR036249">
    <property type="entry name" value="Thioredoxin-like_sf"/>
</dbReference>
<dbReference type="PANTHER" id="PTHR23322:SF6">
    <property type="entry name" value="UBX DOMAIN-CONTAINING PROTEIN 7"/>
    <property type="match status" value="1"/>
</dbReference>
<feature type="compositionally biased region" description="Acidic residues" evidence="1">
    <location>
        <begin position="276"/>
        <end position="287"/>
    </location>
</feature>
<feature type="region of interest" description="Disordered" evidence="1">
    <location>
        <begin position="670"/>
        <end position="711"/>
    </location>
</feature>
<dbReference type="PROSITE" id="PS50033">
    <property type="entry name" value="UBX"/>
    <property type="match status" value="2"/>
</dbReference>
<dbReference type="InterPro" id="IPR029071">
    <property type="entry name" value="Ubiquitin-like_domsf"/>
</dbReference>
<dbReference type="Pfam" id="PF13899">
    <property type="entry name" value="Thioredoxin_7"/>
    <property type="match status" value="2"/>
</dbReference>
<feature type="domain" description="UBX" evidence="2">
    <location>
        <begin position="714"/>
        <end position="791"/>
    </location>
</feature>
<keyword evidence="4" id="KW-1185">Reference proteome</keyword>
<dbReference type="CDD" id="cd01773">
    <property type="entry name" value="UBX_UBXN7"/>
    <property type="match status" value="1"/>
</dbReference>
<dbReference type="CDD" id="cd02958">
    <property type="entry name" value="UAS"/>
    <property type="match status" value="2"/>
</dbReference>
<evidence type="ECO:0000259" key="2">
    <source>
        <dbReference type="PROSITE" id="PS50033"/>
    </source>
</evidence>
<protein>
    <submittedName>
        <fullName evidence="3">UBXN7</fullName>
    </submittedName>
</protein>
<dbReference type="SUPFAM" id="SSF54236">
    <property type="entry name" value="Ubiquitin-like"/>
    <property type="match status" value="2"/>
</dbReference>
<evidence type="ECO:0000313" key="4">
    <source>
        <dbReference type="Proteomes" id="UP001235939"/>
    </source>
</evidence>
<dbReference type="SUPFAM" id="SSF52833">
    <property type="entry name" value="Thioredoxin-like"/>
    <property type="match status" value="2"/>
</dbReference>
<reference evidence="3 4" key="1">
    <citation type="submission" date="2022-01" db="EMBL/GenBank/DDBJ databases">
        <title>A chromosomal length assembly of Cordylochernes scorpioides.</title>
        <authorList>
            <person name="Zeh D."/>
            <person name="Zeh J."/>
        </authorList>
    </citation>
    <scope>NUCLEOTIDE SEQUENCE [LARGE SCALE GENOMIC DNA]</scope>
    <source>
        <strain evidence="3">IN4F17</strain>
        <tissue evidence="3">Whole Body</tissue>
    </source>
</reference>
<dbReference type="PANTHER" id="PTHR23322">
    <property type="entry name" value="FAS-ASSOCIATED PROTEIN"/>
    <property type="match status" value="1"/>
</dbReference>
<proteinExistence type="predicted"/>
<dbReference type="InterPro" id="IPR050730">
    <property type="entry name" value="UBX_domain-protein"/>
</dbReference>
<evidence type="ECO:0000256" key="1">
    <source>
        <dbReference type="SAM" id="MobiDB-lite"/>
    </source>
</evidence>
<dbReference type="InterPro" id="IPR006577">
    <property type="entry name" value="UAS"/>
</dbReference>
<accession>A0ABY6K2B1</accession>
<dbReference type="EMBL" id="CP092864">
    <property type="protein sequence ID" value="UYV62454.1"/>
    <property type="molecule type" value="Genomic_DNA"/>
</dbReference>
<dbReference type="SMART" id="SM00594">
    <property type="entry name" value="UAS"/>
    <property type="match status" value="2"/>
</dbReference>
<organism evidence="3 4">
    <name type="scientific">Cordylochernes scorpioides</name>
    <dbReference type="NCBI Taxonomy" id="51811"/>
    <lineage>
        <taxon>Eukaryota</taxon>
        <taxon>Metazoa</taxon>
        <taxon>Ecdysozoa</taxon>
        <taxon>Arthropoda</taxon>
        <taxon>Chelicerata</taxon>
        <taxon>Arachnida</taxon>
        <taxon>Pseudoscorpiones</taxon>
        <taxon>Cheliferoidea</taxon>
        <taxon>Chernetidae</taxon>
        <taxon>Cordylochernes</taxon>
    </lineage>
</organism>
<evidence type="ECO:0000313" key="3">
    <source>
        <dbReference type="EMBL" id="UYV62454.1"/>
    </source>
</evidence>
<feature type="region of interest" description="Disordered" evidence="1">
    <location>
        <begin position="263"/>
        <end position="304"/>
    </location>
</feature>
<dbReference type="Gene3D" id="3.10.20.90">
    <property type="entry name" value="Phosphatidylinositol 3-kinase Catalytic Subunit, Chain A, domain 1"/>
    <property type="match status" value="2"/>
</dbReference>
<dbReference type="InterPro" id="IPR001012">
    <property type="entry name" value="UBX_dom"/>
</dbReference>
<feature type="domain" description="UBX" evidence="2">
    <location>
        <begin position="307"/>
        <end position="384"/>
    </location>
</feature>
<feature type="compositionally biased region" description="Acidic residues" evidence="1">
    <location>
        <begin position="683"/>
        <end position="694"/>
    </location>
</feature>
<dbReference type="SMART" id="SM00166">
    <property type="entry name" value="UBX"/>
    <property type="match status" value="2"/>
</dbReference>
<sequence length="796" mass="90672">MIIMVGKGRRLLLLDYVRPPIPPTRGVLVEDDYFSMRAPSRRGMTRSIFDGMRDFNAEAKWQQAAEELGNGECQVFKKRKTLEDLFRPPLDLIHRGAFESSKLFYLHLCSLTVDDMWQAREKGQAINKWVMVNVQDVREFACQVLNRDVWSHQAVKSIVKEHFIFWQTYCDSEEGRRYDRFYKVTRFPYIAVIDPRTGENLVTWNNVDAVSLCDLMSEFLTQHPSPDGSFTQPKKKIIEPETLLDGSEEDQLKAAIEASIRDMAGTSSSSTTAQAQEDDSDGGESFDSDTKQSEEAGDSWQSYLGADHDPKSELLLRFPDGQKQKMSFPATSQLKALLQYVVSRGFSADEYEVITNFPRKDLSSLEGSRTLQEVVHVVQAMIIMQFDFALTNPFVTRSSSSSPDYVRPPIPPTRGVLVEDDYFSMRAPSRRGMTRSIFDGMRDFNAEAKWQQAAEELGNGECQVFKKRKTLEDLFRPPLDLIHRGAFESSKLFYLHLCSLTVDDMWQAREKGQAINKWVMVNVQDVREFACQVLNRDVWSHQAVKSIVKEHFIFWQTYCDSEEGRRYDRFYKVTRFPYIAVIDPRTGENLVTWNNVDAVSLCDLMSEFLTQHPSPDGSFTQPKKKIIEPVMVIADNLSHCMVCVRVKETLLDGSEEDQLKAAIEASIRDMAGTSSSSTTAQAQEDDSDGGESFDSDTKQSEEAGDSWQSYLGADHDPKSELLLRFPDGQKQKMSFPATSQLKALLQYVVSRGFSADEYEVITNFPRKDLSSLEGSRTLQEVGLYPRETVFIQLKSN</sequence>
<gene>
    <name evidence="3" type="ORF">LAZ67_2000669</name>
</gene>
<name>A0ABY6K2B1_9ARAC</name>
<dbReference type="Proteomes" id="UP001235939">
    <property type="component" value="Chromosome 02"/>
</dbReference>
<dbReference type="Pfam" id="PF00789">
    <property type="entry name" value="UBX"/>
    <property type="match status" value="2"/>
</dbReference>